<reference evidence="1 2" key="1">
    <citation type="submission" date="2019-10" db="EMBL/GenBank/DDBJ databases">
        <title>Georgenia wutianyii sp. nov. and Georgenia yuyongxinii sp. nov. isolated from plateau pika (Ochotona curzoniae) in the Qinghai-Tibet plateau of China.</title>
        <authorList>
            <person name="Tian Z."/>
        </authorList>
    </citation>
    <scope>NUCLEOTIDE SEQUENCE [LARGE SCALE GENOMIC DNA]</scope>
    <source>
        <strain evidence="1 2">DSM 21501</strain>
    </source>
</reference>
<accession>A0A7J5UK36</accession>
<keyword evidence="2" id="KW-1185">Reference proteome</keyword>
<name>A0A7J5UK36_9MICO</name>
<comment type="caution">
    <text evidence="1">The sequence shown here is derived from an EMBL/GenBank/DDBJ whole genome shotgun (WGS) entry which is preliminary data.</text>
</comment>
<dbReference type="RefSeq" id="WP_152204695.1">
    <property type="nucleotide sequence ID" value="NZ_VUKF01000068.1"/>
</dbReference>
<sequence>MSKVLPDRFPVGTYEWQTIYRTVPKDAPITGTVSAVGYALATWADKRLGTDAFPSQTTLQQATTVSRKQVGKCLTILEDRGWISHYSTIPGATKVYRLTVPAWVPDTFPDVMDKAKKAKVAHRQWLLDVERSGNDVDLLGAESQGV</sequence>
<organism evidence="1 2">
    <name type="scientific">Georgenia thermotolerans</name>
    <dbReference type="NCBI Taxonomy" id="527326"/>
    <lineage>
        <taxon>Bacteria</taxon>
        <taxon>Bacillati</taxon>
        <taxon>Actinomycetota</taxon>
        <taxon>Actinomycetes</taxon>
        <taxon>Micrococcales</taxon>
        <taxon>Bogoriellaceae</taxon>
        <taxon>Georgenia</taxon>
    </lineage>
</organism>
<protein>
    <recommendedName>
        <fullName evidence="3">Helix-turn-helix domain-containing protein</fullName>
    </recommendedName>
</protein>
<proteinExistence type="predicted"/>
<dbReference type="Proteomes" id="UP000451860">
    <property type="component" value="Unassembled WGS sequence"/>
</dbReference>
<evidence type="ECO:0000313" key="2">
    <source>
        <dbReference type="Proteomes" id="UP000451860"/>
    </source>
</evidence>
<evidence type="ECO:0008006" key="3">
    <source>
        <dbReference type="Google" id="ProtNLM"/>
    </source>
</evidence>
<dbReference type="AlphaFoldDB" id="A0A7J5UK36"/>
<evidence type="ECO:0000313" key="1">
    <source>
        <dbReference type="EMBL" id="KAE8762717.1"/>
    </source>
</evidence>
<dbReference type="EMBL" id="WHJE01000132">
    <property type="protein sequence ID" value="KAE8762717.1"/>
    <property type="molecule type" value="Genomic_DNA"/>
</dbReference>
<gene>
    <name evidence="1" type="ORF">GB883_17955</name>
</gene>